<evidence type="ECO:0000256" key="1">
    <source>
        <dbReference type="ARBA" id="ARBA00010364"/>
    </source>
</evidence>
<dbReference type="SMART" id="SM01152">
    <property type="entry name" value="DUF167"/>
    <property type="match status" value="1"/>
</dbReference>
<evidence type="ECO:0000313" key="4">
    <source>
        <dbReference type="Proteomes" id="UP000528964"/>
    </source>
</evidence>
<dbReference type="AlphaFoldDB" id="A0A7W6GFJ8"/>
<evidence type="ECO:0000313" key="3">
    <source>
        <dbReference type="EMBL" id="MBB3973188.1"/>
    </source>
</evidence>
<proteinExistence type="inferred from homology"/>
<evidence type="ECO:0000256" key="2">
    <source>
        <dbReference type="HAMAP-Rule" id="MF_00634"/>
    </source>
</evidence>
<keyword evidence="4" id="KW-1185">Reference proteome</keyword>
<protein>
    <recommendedName>
        <fullName evidence="2">UPF0235 protein GGR24_001845</fullName>
    </recommendedName>
</protein>
<gene>
    <name evidence="3" type="ORF">GGR24_001845</name>
</gene>
<dbReference type="PANTHER" id="PTHR13420">
    <property type="entry name" value="UPF0235 PROTEIN C15ORF40"/>
    <property type="match status" value="1"/>
</dbReference>
<dbReference type="SUPFAM" id="SSF69786">
    <property type="entry name" value="YggU-like"/>
    <property type="match status" value="1"/>
</dbReference>
<name>A0A7W6GFJ8_9HYPH</name>
<dbReference type="PANTHER" id="PTHR13420:SF7">
    <property type="entry name" value="UPF0235 PROTEIN C15ORF40"/>
    <property type="match status" value="1"/>
</dbReference>
<dbReference type="Gene3D" id="3.30.1200.10">
    <property type="entry name" value="YggU-like"/>
    <property type="match status" value="1"/>
</dbReference>
<dbReference type="NCBIfam" id="TIGR00251">
    <property type="entry name" value="DUF167 family protein"/>
    <property type="match status" value="1"/>
</dbReference>
<comment type="caution">
    <text evidence="3">The sequence shown here is derived from an EMBL/GenBank/DDBJ whole genome shotgun (WGS) entry which is preliminary data.</text>
</comment>
<dbReference type="Pfam" id="PF02594">
    <property type="entry name" value="DUF167"/>
    <property type="match status" value="1"/>
</dbReference>
<dbReference type="RefSeq" id="WP_183395032.1">
    <property type="nucleotide sequence ID" value="NZ_JACIDR010000002.1"/>
</dbReference>
<dbReference type="HAMAP" id="MF_00634">
    <property type="entry name" value="UPF0235"/>
    <property type="match status" value="1"/>
</dbReference>
<dbReference type="InterPro" id="IPR036591">
    <property type="entry name" value="YggU-like_sf"/>
</dbReference>
<dbReference type="GO" id="GO:0005737">
    <property type="term" value="C:cytoplasm"/>
    <property type="evidence" value="ECO:0007669"/>
    <property type="project" value="TreeGrafter"/>
</dbReference>
<accession>A0A7W6GFJ8</accession>
<comment type="similarity">
    <text evidence="1 2">Belongs to the UPF0235 family.</text>
</comment>
<dbReference type="EMBL" id="JACIDR010000002">
    <property type="protein sequence ID" value="MBB3973188.1"/>
    <property type="molecule type" value="Genomic_DNA"/>
</dbReference>
<dbReference type="Proteomes" id="UP000528964">
    <property type="component" value="Unassembled WGS sequence"/>
</dbReference>
<sequence>MSDDPPHPFAERDGRVRLRVRVTPRASRETAGAVAVDADGCAFVPVRLTAPPVEGAANAALAAFLARALRLRKSEVVIASGETSRQKTVEFPADSATTERLRRWLEGLG</sequence>
<reference evidence="3 4" key="1">
    <citation type="submission" date="2020-08" db="EMBL/GenBank/DDBJ databases">
        <title>Genomic Encyclopedia of Type Strains, Phase IV (KMG-IV): sequencing the most valuable type-strain genomes for metagenomic binning, comparative biology and taxonomic classification.</title>
        <authorList>
            <person name="Goeker M."/>
        </authorList>
    </citation>
    <scope>NUCLEOTIDE SEQUENCE [LARGE SCALE GENOMIC DNA]</scope>
    <source>
        <strain evidence="3 4">DSM 25481</strain>
    </source>
</reference>
<dbReference type="InterPro" id="IPR003746">
    <property type="entry name" value="DUF167"/>
</dbReference>
<organism evidence="3 4">
    <name type="scientific">Hansschlegelia beijingensis</name>
    <dbReference type="NCBI Taxonomy" id="1133344"/>
    <lineage>
        <taxon>Bacteria</taxon>
        <taxon>Pseudomonadati</taxon>
        <taxon>Pseudomonadota</taxon>
        <taxon>Alphaproteobacteria</taxon>
        <taxon>Hyphomicrobiales</taxon>
        <taxon>Methylopilaceae</taxon>
        <taxon>Hansschlegelia</taxon>
    </lineage>
</organism>